<dbReference type="Gene3D" id="3.90.1320.10">
    <property type="entry name" value="Outer-capsid protein sigma 3, large lobe"/>
    <property type="match status" value="1"/>
</dbReference>
<dbReference type="KEGG" id="tcc:18588026"/>
<dbReference type="Proteomes" id="UP000026915">
    <property type="component" value="Chromosome 9"/>
</dbReference>
<feature type="domain" description="Neprosin PEP catalytic" evidence="3">
    <location>
        <begin position="166"/>
        <end position="420"/>
    </location>
</feature>
<name>A0A061GL06_THECC</name>
<dbReference type="PANTHER" id="PTHR31589">
    <property type="entry name" value="PROTEIN, PUTATIVE (DUF239)-RELATED-RELATED"/>
    <property type="match status" value="1"/>
</dbReference>
<reference evidence="4 5" key="1">
    <citation type="journal article" date="2013" name="Genome Biol.">
        <title>The genome sequence of the most widely cultivated cacao type and its use to identify candidate genes regulating pod color.</title>
        <authorList>
            <person name="Motamayor J.C."/>
            <person name="Mockaitis K."/>
            <person name="Schmutz J."/>
            <person name="Haiminen N."/>
            <person name="Iii D.L."/>
            <person name="Cornejo O."/>
            <person name="Findley S.D."/>
            <person name="Zheng P."/>
            <person name="Utro F."/>
            <person name="Royaert S."/>
            <person name="Saski C."/>
            <person name="Jenkins J."/>
            <person name="Podicheti R."/>
            <person name="Zhao M."/>
            <person name="Scheffler B.E."/>
            <person name="Stack J.C."/>
            <person name="Feltus F.A."/>
            <person name="Mustiga G.M."/>
            <person name="Amores F."/>
            <person name="Phillips W."/>
            <person name="Marelli J.P."/>
            <person name="May G.D."/>
            <person name="Shapiro H."/>
            <person name="Ma J."/>
            <person name="Bustamante C.D."/>
            <person name="Schnell R.J."/>
            <person name="Main D."/>
            <person name="Gilbert D."/>
            <person name="Parida L."/>
            <person name="Kuhn D.N."/>
        </authorList>
    </citation>
    <scope>NUCLEOTIDE SEQUENCE [LARGE SCALE GENOMIC DNA]</scope>
    <source>
        <strain evidence="5">cv. Matina 1-6</strain>
    </source>
</reference>
<dbReference type="OrthoDB" id="1858978at2759"/>
<dbReference type="OMA" id="VTSQVWQ"/>
<protein>
    <recommendedName>
        <fullName evidence="3">Neprosin PEP catalytic domain-containing protein</fullName>
    </recommendedName>
</protein>
<evidence type="ECO:0000256" key="1">
    <source>
        <dbReference type="SAM" id="MobiDB-lite"/>
    </source>
</evidence>
<dbReference type="InParanoid" id="A0A061GL06"/>
<dbReference type="InterPro" id="IPR025521">
    <property type="entry name" value="Neprosin_propep"/>
</dbReference>
<proteinExistence type="predicted"/>
<dbReference type="EMBL" id="CM001887">
    <property type="protein sequence ID" value="EOY29847.1"/>
    <property type="molecule type" value="Genomic_DNA"/>
</dbReference>
<feature type="chain" id="PRO_5001603559" description="Neprosin PEP catalytic domain-containing protein" evidence="2">
    <location>
        <begin position="30"/>
        <end position="420"/>
    </location>
</feature>
<dbReference type="HOGENOM" id="CLU_030538_1_0_1"/>
<dbReference type="InterPro" id="IPR004314">
    <property type="entry name" value="Neprosin"/>
</dbReference>
<feature type="signal peptide" evidence="2">
    <location>
        <begin position="1"/>
        <end position="29"/>
    </location>
</feature>
<feature type="region of interest" description="Disordered" evidence="1">
    <location>
        <begin position="106"/>
        <end position="125"/>
    </location>
</feature>
<dbReference type="PANTHER" id="PTHR31589:SF111">
    <property type="entry name" value="NEPROSIN DOMAIN-CONTAINING PROTEIN"/>
    <property type="match status" value="1"/>
</dbReference>
<keyword evidence="5" id="KW-1185">Reference proteome</keyword>
<evidence type="ECO:0000313" key="5">
    <source>
        <dbReference type="Proteomes" id="UP000026915"/>
    </source>
</evidence>
<evidence type="ECO:0000256" key="2">
    <source>
        <dbReference type="SAM" id="SignalP"/>
    </source>
</evidence>
<dbReference type="PROSITE" id="PS52045">
    <property type="entry name" value="NEPROSIN_PEP_CD"/>
    <property type="match status" value="1"/>
</dbReference>
<feature type="compositionally biased region" description="Polar residues" evidence="1">
    <location>
        <begin position="106"/>
        <end position="116"/>
    </location>
</feature>
<dbReference type="eggNOG" id="ENOG502QVSF">
    <property type="taxonomic scope" value="Eukaryota"/>
</dbReference>
<dbReference type="AlphaFoldDB" id="A0A061GL06"/>
<organism evidence="4 5">
    <name type="scientific">Theobroma cacao</name>
    <name type="common">Cacao</name>
    <name type="synonym">Cocoa</name>
    <dbReference type="NCBI Taxonomy" id="3641"/>
    <lineage>
        <taxon>Eukaryota</taxon>
        <taxon>Viridiplantae</taxon>
        <taxon>Streptophyta</taxon>
        <taxon>Embryophyta</taxon>
        <taxon>Tracheophyta</taxon>
        <taxon>Spermatophyta</taxon>
        <taxon>Magnoliopsida</taxon>
        <taxon>eudicotyledons</taxon>
        <taxon>Gunneridae</taxon>
        <taxon>Pentapetalae</taxon>
        <taxon>rosids</taxon>
        <taxon>malvids</taxon>
        <taxon>Malvales</taxon>
        <taxon>Malvaceae</taxon>
        <taxon>Byttnerioideae</taxon>
        <taxon>Theobroma</taxon>
    </lineage>
</organism>
<evidence type="ECO:0000259" key="3">
    <source>
        <dbReference type="PROSITE" id="PS52045"/>
    </source>
</evidence>
<evidence type="ECO:0000313" key="4">
    <source>
        <dbReference type="EMBL" id="EOY29847.1"/>
    </source>
</evidence>
<keyword evidence="2" id="KW-0732">Signal</keyword>
<dbReference type="STRING" id="3641.A0A061GL06"/>
<sequence>MRTGFLYSPSFEAMVILLGLTLCYELGEGDLGLARQKILEGRKGSNHGRHAVKSIQSEDGDIIDCIDIYKQPALDHPALRNHIIQMTPSYNPTMEETPASEHSSRIMTSQPWQKSGSCPKGTIPVRRTRNKGLLSNSGEGYWNKKPSYYNPVKEPCNEETPLSLQQINQMNHSKAILLTAGYNYAGVKGDIKVWNPHVESDDEYSTSRISLRNGPYFDFECVESGWAVNPSVYGDRQTRLYVYWTADASNSTGCFDITCPGFVQISNKIALGAAIYPISVFGGLPYQITLFMFKDPKTSNIWVQYGEKTNIGYWPRTLFTRLSQGAESAEWGGDVYSSKLRHSPHTKTAMGNGRFPDYITGNSGFVKRMRVLDISYNLKFPEWVGSQVDEYNCYRSTYVGDYIEDPEFYFGGPGRNLMCP</sequence>
<dbReference type="Gramene" id="Tc09v2_t004380.1">
    <property type="protein sequence ID" value="Tc09v2_p004380.1"/>
    <property type="gene ID" value="Tc09v2_g004380"/>
</dbReference>
<dbReference type="Gramene" id="EOY29847">
    <property type="protein sequence ID" value="EOY29847"/>
    <property type="gene ID" value="TCM_037250"/>
</dbReference>
<gene>
    <name evidence="4" type="ORF">TCM_037250</name>
</gene>
<accession>A0A061GL06</accession>
<dbReference type="InterPro" id="IPR053168">
    <property type="entry name" value="Glutamic_endopeptidase"/>
</dbReference>
<dbReference type="Pfam" id="PF03080">
    <property type="entry name" value="Neprosin"/>
    <property type="match status" value="1"/>
</dbReference>
<dbReference type="Pfam" id="PF14365">
    <property type="entry name" value="Neprosin_AP"/>
    <property type="match status" value="1"/>
</dbReference>